<dbReference type="EMBL" id="AOSK01000041">
    <property type="protein sequence ID" value="EYD76741.1"/>
    <property type="molecule type" value="Genomic_DNA"/>
</dbReference>
<protein>
    <recommendedName>
        <fullName evidence="2">uroporphyrinogen-III C-methyltransferase</fullName>
        <ecNumber evidence="2">2.1.1.107</ecNumber>
    </recommendedName>
</protein>
<dbReference type="InterPro" id="IPR014776">
    <property type="entry name" value="4pyrrole_Mease_sub2"/>
</dbReference>
<dbReference type="InterPro" id="IPR014777">
    <property type="entry name" value="4pyrrole_Mease_sub1"/>
</dbReference>
<evidence type="ECO:0000256" key="11">
    <source>
        <dbReference type="SAM" id="MobiDB-lite"/>
    </source>
</evidence>
<feature type="domain" description="Tetrapyrrole methylase" evidence="12">
    <location>
        <begin position="337"/>
        <end position="547"/>
    </location>
</feature>
<evidence type="ECO:0000256" key="6">
    <source>
        <dbReference type="ARBA" id="ARBA00022691"/>
    </source>
</evidence>
<dbReference type="InterPro" id="IPR006366">
    <property type="entry name" value="CobA/CysG_C"/>
</dbReference>
<evidence type="ECO:0000256" key="8">
    <source>
        <dbReference type="ARBA" id="ARBA00025705"/>
    </source>
</evidence>
<feature type="region of interest" description="Disordered" evidence="11">
    <location>
        <begin position="140"/>
        <end position="187"/>
    </location>
</feature>
<evidence type="ECO:0000256" key="9">
    <source>
        <dbReference type="ARBA" id="ARBA00060548"/>
    </source>
</evidence>
<dbReference type="NCBIfam" id="TIGR01469">
    <property type="entry name" value="cobA_cysG_Cterm"/>
    <property type="match status" value="1"/>
</dbReference>
<organism evidence="13 14">
    <name type="scientific">Rubellimicrobium mesophilum DSM 19309</name>
    <dbReference type="NCBI Taxonomy" id="442562"/>
    <lineage>
        <taxon>Bacteria</taxon>
        <taxon>Pseudomonadati</taxon>
        <taxon>Pseudomonadota</taxon>
        <taxon>Alphaproteobacteria</taxon>
        <taxon>Rhodobacterales</taxon>
        <taxon>Roseobacteraceae</taxon>
        <taxon>Rubellimicrobium</taxon>
    </lineage>
</organism>
<keyword evidence="6" id="KW-0949">S-adenosyl-L-methionine</keyword>
<dbReference type="UniPathway" id="UPA00262">
    <property type="reaction ID" value="UER00211"/>
</dbReference>
<dbReference type="InterPro" id="IPR000878">
    <property type="entry name" value="4pyrrol_Mease"/>
</dbReference>
<dbReference type="GO" id="GO:0032259">
    <property type="term" value="P:methylation"/>
    <property type="evidence" value="ECO:0007669"/>
    <property type="project" value="UniProtKB-KW"/>
</dbReference>
<evidence type="ECO:0000256" key="3">
    <source>
        <dbReference type="ARBA" id="ARBA00022573"/>
    </source>
</evidence>
<dbReference type="AlphaFoldDB" id="A0A017HQS9"/>
<dbReference type="SUPFAM" id="SSF53790">
    <property type="entry name" value="Tetrapyrrole methylase"/>
    <property type="match status" value="1"/>
</dbReference>
<dbReference type="Pfam" id="PF00590">
    <property type="entry name" value="TP_methylase"/>
    <property type="match status" value="1"/>
</dbReference>
<feature type="region of interest" description="Disordered" evidence="11">
    <location>
        <begin position="62"/>
        <end position="86"/>
    </location>
</feature>
<dbReference type="FunFam" id="3.40.1010.10:FF:000001">
    <property type="entry name" value="Siroheme synthase"/>
    <property type="match status" value="1"/>
</dbReference>
<comment type="pathway">
    <text evidence="9">Cofactor biosynthesis; adenosylcobalamin biosynthesis; precorrin-2 from uroporphyrinogen III: step 1/1.</text>
</comment>
<dbReference type="InterPro" id="IPR035996">
    <property type="entry name" value="4pyrrol_Methylase_sf"/>
</dbReference>
<dbReference type="EC" id="2.1.1.107" evidence="2"/>
<feature type="region of interest" description="Disordered" evidence="11">
    <location>
        <begin position="220"/>
        <end position="288"/>
    </location>
</feature>
<dbReference type="InterPro" id="IPR003043">
    <property type="entry name" value="Uropor_MeTrfase_CS"/>
</dbReference>
<dbReference type="GO" id="GO:0009236">
    <property type="term" value="P:cobalamin biosynthetic process"/>
    <property type="evidence" value="ECO:0007669"/>
    <property type="project" value="UniProtKB-KW"/>
</dbReference>
<dbReference type="FunFam" id="3.30.950.10:FF:000001">
    <property type="entry name" value="Siroheme synthase"/>
    <property type="match status" value="1"/>
</dbReference>
<feature type="compositionally biased region" description="Basic and acidic residues" evidence="11">
    <location>
        <begin position="264"/>
        <end position="274"/>
    </location>
</feature>
<dbReference type="STRING" id="442562.Rumeso_01699"/>
<keyword evidence="14" id="KW-1185">Reference proteome</keyword>
<dbReference type="Proteomes" id="UP000019666">
    <property type="component" value="Unassembled WGS sequence"/>
</dbReference>
<evidence type="ECO:0000313" key="14">
    <source>
        <dbReference type="Proteomes" id="UP000019666"/>
    </source>
</evidence>
<keyword evidence="3" id="KW-0169">Cobalamin biosynthesis</keyword>
<name>A0A017HQS9_9RHOB</name>
<evidence type="ECO:0000259" key="12">
    <source>
        <dbReference type="Pfam" id="PF00590"/>
    </source>
</evidence>
<dbReference type="Gene3D" id="3.40.1010.10">
    <property type="entry name" value="Cobalt-precorrin-4 Transmethylase, Domain 1"/>
    <property type="match status" value="1"/>
</dbReference>
<comment type="pathway">
    <text evidence="8">Porphyrin-containing compound metabolism; siroheme biosynthesis; precorrin-2 from uroporphyrinogen III: step 1/1.</text>
</comment>
<evidence type="ECO:0000256" key="1">
    <source>
        <dbReference type="ARBA" id="ARBA00005879"/>
    </source>
</evidence>
<dbReference type="PANTHER" id="PTHR45790">
    <property type="entry name" value="SIROHEME SYNTHASE-RELATED"/>
    <property type="match status" value="1"/>
</dbReference>
<keyword evidence="5 10" id="KW-0808">Transferase</keyword>
<dbReference type="PROSITE" id="PS00840">
    <property type="entry name" value="SUMT_2"/>
    <property type="match status" value="1"/>
</dbReference>
<comment type="similarity">
    <text evidence="1 10">Belongs to the precorrin methyltransferase family.</text>
</comment>
<keyword evidence="4 10" id="KW-0489">Methyltransferase</keyword>
<comment type="caution">
    <text evidence="13">The sequence shown here is derived from an EMBL/GenBank/DDBJ whole genome shotgun (WGS) entry which is preliminary data.</text>
</comment>
<keyword evidence="7" id="KW-0627">Porphyrin biosynthesis</keyword>
<dbReference type="PROSITE" id="PS00839">
    <property type="entry name" value="SUMT_1"/>
    <property type="match status" value="1"/>
</dbReference>
<evidence type="ECO:0000256" key="10">
    <source>
        <dbReference type="RuleBase" id="RU003960"/>
    </source>
</evidence>
<evidence type="ECO:0000313" key="13">
    <source>
        <dbReference type="EMBL" id="EYD76741.1"/>
    </source>
</evidence>
<reference evidence="13 14" key="1">
    <citation type="submission" date="2013-02" db="EMBL/GenBank/DDBJ databases">
        <authorList>
            <person name="Fiebig A."/>
            <person name="Goeker M."/>
            <person name="Klenk H.-P.P."/>
        </authorList>
    </citation>
    <scope>NUCLEOTIDE SEQUENCE [LARGE SCALE GENOMIC DNA]</scope>
    <source>
        <strain evidence="13 14">DSM 19309</strain>
    </source>
</reference>
<evidence type="ECO:0000256" key="5">
    <source>
        <dbReference type="ARBA" id="ARBA00022679"/>
    </source>
</evidence>
<dbReference type="InterPro" id="IPR050161">
    <property type="entry name" value="Siro_Cobalamin_biosynth"/>
</dbReference>
<dbReference type="CDD" id="cd11642">
    <property type="entry name" value="SUMT"/>
    <property type="match status" value="1"/>
</dbReference>
<proteinExistence type="inferred from homology"/>
<evidence type="ECO:0000256" key="2">
    <source>
        <dbReference type="ARBA" id="ARBA00012162"/>
    </source>
</evidence>
<feature type="compositionally biased region" description="Basic and acidic residues" evidence="11">
    <location>
        <begin position="68"/>
        <end position="78"/>
    </location>
</feature>
<dbReference type="GO" id="GO:0004851">
    <property type="term" value="F:uroporphyrin-III C-methyltransferase activity"/>
    <property type="evidence" value="ECO:0007669"/>
    <property type="project" value="UniProtKB-EC"/>
</dbReference>
<gene>
    <name evidence="13" type="ORF">Rumeso_01699</name>
</gene>
<sequence>MGELGDLGEAAAEGHAGDRMAAQVFQHPAREVAHVDHRVLGKAVEGADGRLGGRAGAAGDVGKAGRAGHVDAPVDRGDPGGAGEGAYDAGRAEDGEAALDAEAGVPGLLREGLAVGDGDGDLDVRLMAEVGGEACHHLVHHGSGDGVDGGLARRDREAGTGHGADPLPRPEDDAAPGGRDPGADQGAVGHVGVVARVLDDAGLGPALALGAMGDGEGGRLAAWEGDGDGLGPFSAPEAQERGLGRRRRAGAGGPAAAEGSFLGHVRDDGAEGRDLQGPAGACRPGGPPLRWARSMQRVARGGRGVAGWLFAGGAWPYEGGMTDLPSFDWPEFLPGWVWLVGAGPGDPGLLTLHALHALRQADVVVYDALVEPRILDWAPGAERVYAGKRGGKPSPSQRDISLRLVELAREGKRVLRLKGGDPFVFGRGGEEGQTLVEHGVPIRIVPGISAGIGGLAYAGIPVTHRDVNQSVTFVTGHDQTGQTPSSLDWRAIARASEVIVIYMGLKHAAQIAGELMAAGRGASEPVAIVTDATTPRQAVVETILGSLPEEAAKVEPPAIICIGRNVLLRQVLDWREGVRRLDPLGTRGRIESA</sequence>
<dbReference type="NCBIfam" id="NF004790">
    <property type="entry name" value="PRK06136.1"/>
    <property type="match status" value="1"/>
</dbReference>
<accession>A0A017HQS9</accession>
<dbReference type="PATRIC" id="fig|442562.3.peg.1682"/>
<evidence type="ECO:0000256" key="4">
    <source>
        <dbReference type="ARBA" id="ARBA00022603"/>
    </source>
</evidence>
<dbReference type="PANTHER" id="PTHR45790:SF3">
    <property type="entry name" value="S-ADENOSYL-L-METHIONINE-DEPENDENT UROPORPHYRINOGEN III METHYLTRANSFERASE, CHLOROPLASTIC"/>
    <property type="match status" value="1"/>
</dbReference>
<dbReference type="GO" id="GO:0019354">
    <property type="term" value="P:siroheme biosynthetic process"/>
    <property type="evidence" value="ECO:0007669"/>
    <property type="project" value="UniProtKB-UniPathway"/>
</dbReference>
<dbReference type="HOGENOM" id="CLU_459952_0_0_5"/>
<dbReference type="Gene3D" id="3.30.950.10">
    <property type="entry name" value="Methyltransferase, Cobalt-precorrin-4 Transmethylase, Domain 2"/>
    <property type="match status" value="1"/>
</dbReference>
<evidence type="ECO:0000256" key="7">
    <source>
        <dbReference type="ARBA" id="ARBA00023244"/>
    </source>
</evidence>